<dbReference type="PANTHER" id="PTHR47027:SF20">
    <property type="entry name" value="REVERSE TRANSCRIPTASE-LIKE PROTEIN WITH RNA-DIRECTED DNA POLYMERASE DOMAIN"/>
    <property type="match status" value="1"/>
</dbReference>
<dbReference type="AlphaFoldDB" id="A0AAV3ZIS4"/>
<dbReference type="Pfam" id="PF20049">
    <property type="entry name" value="DUF6451"/>
    <property type="match status" value="1"/>
</dbReference>
<proteinExistence type="predicted"/>
<dbReference type="InterPro" id="IPR000477">
    <property type="entry name" value="RT_dom"/>
</dbReference>
<dbReference type="GO" id="GO:0004519">
    <property type="term" value="F:endonuclease activity"/>
    <property type="evidence" value="ECO:0007669"/>
    <property type="project" value="UniProtKB-KW"/>
</dbReference>
<dbReference type="PANTHER" id="PTHR47027">
    <property type="entry name" value="REVERSE TRANSCRIPTASE DOMAIN-CONTAINING PROTEIN"/>
    <property type="match status" value="1"/>
</dbReference>
<dbReference type="Proteomes" id="UP000735302">
    <property type="component" value="Unassembled WGS sequence"/>
</dbReference>
<dbReference type="EMBL" id="BLXT01002455">
    <property type="protein sequence ID" value="GFN94464.1"/>
    <property type="molecule type" value="Genomic_DNA"/>
</dbReference>
<evidence type="ECO:0000313" key="3">
    <source>
        <dbReference type="EMBL" id="GFN94464.1"/>
    </source>
</evidence>
<dbReference type="InterPro" id="IPR043502">
    <property type="entry name" value="DNA/RNA_pol_sf"/>
</dbReference>
<dbReference type="CDD" id="cd01650">
    <property type="entry name" value="RT_nLTR_like"/>
    <property type="match status" value="1"/>
</dbReference>
<dbReference type="Pfam" id="PF00078">
    <property type="entry name" value="RVT_1"/>
    <property type="match status" value="1"/>
</dbReference>
<keyword evidence="3" id="KW-0540">Nuclease</keyword>
<evidence type="ECO:0000313" key="4">
    <source>
        <dbReference type="Proteomes" id="UP000735302"/>
    </source>
</evidence>
<organism evidence="3 4">
    <name type="scientific">Plakobranchus ocellatus</name>
    <dbReference type="NCBI Taxonomy" id="259542"/>
    <lineage>
        <taxon>Eukaryota</taxon>
        <taxon>Metazoa</taxon>
        <taxon>Spiralia</taxon>
        <taxon>Lophotrochozoa</taxon>
        <taxon>Mollusca</taxon>
        <taxon>Gastropoda</taxon>
        <taxon>Heterobranchia</taxon>
        <taxon>Euthyneura</taxon>
        <taxon>Panpulmonata</taxon>
        <taxon>Sacoglossa</taxon>
        <taxon>Placobranchoidea</taxon>
        <taxon>Plakobranchidae</taxon>
        <taxon>Plakobranchus</taxon>
    </lineage>
</organism>
<dbReference type="InterPro" id="IPR045609">
    <property type="entry name" value="DUF6451"/>
</dbReference>
<protein>
    <submittedName>
        <fullName evidence="3">Endonuclease-reverse transcriptase</fullName>
    </submittedName>
</protein>
<comment type="caution">
    <text evidence="3">The sequence shown here is derived from an EMBL/GenBank/DDBJ whole genome shotgun (WGS) entry which is preliminary data.</text>
</comment>
<dbReference type="PROSITE" id="PS50878">
    <property type="entry name" value="RT_POL"/>
    <property type="match status" value="1"/>
</dbReference>
<keyword evidence="3" id="KW-0255">Endonuclease</keyword>
<feature type="region of interest" description="Disordered" evidence="1">
    <location>
        <begin position="511"/>
        <end position="541"/>
    </location>
</feature>
<gene>
    <name evidence="3" type="ORF">PoB_002097000</name>
</gene>
<feature type="domain" description="Reverse transcriptase" evidence="2">
    <location>
        <begin position="93"/>
        <end position="340"/>
    </location>
</feature>
<accession>A0AAV3ZIS4</accession>
<sequence length="541" mass="61899">MNDEEGKHVTNPKLIKQIITEHFQSKFRDEDYEDIEPFKGEPRPLSKIIISNEVRECINKLNNGRAPGKDNICNEYLKHAPPVIDEQIANIFNKTLESHEHLGINEGLLITIPKPGKPKGPPSNLRPITLLNSVRKVLSTIVLNRIRPRVEKYISNSQSGFRPNRSTSDVVWAHRWITAKVLNATEVKVNITGIDISAAFDTINRTKLLEILRDIIDEDELRIIRFLLSETIDVKINGAHDLMPFTTNIGTPQGDSLSPVLFIVYLEHALRNIKPVQNDKQEPVPAEIIYADDIDFIGKKDADVNSIEKTLKTHCLKVNVDKTELTSVRKDSEDWKTTKKVGSLLGSKEDIEHRKNLSKIAFNKLTNIWKSGNKTKQKTKIKLYNSLVKSVLLYNCGTWALTKTDEDRLDSFHRKQLRNTLGIRYPTIISNASLYKKCREAPLSMQVLEARWRLFGHVLRRDRNIPANKAMPFYFSDNKRARGKPQTTLPITLNNDLKKLVATKLELTTQTDLDTPHSRRSTKMECPGRRDKENSRSCKIR</sequence>
<name>A0AAV3ZIS4_9GAST</name>
<keyword evidence="3" id="KW-0378">Hydrolase</keyword>
<evidence type="ECO:0000259" key="2">
    <source>
        <dbReference type="PROSITE" id="PS50878"/>
    </source>
</evidence>
<feature type="compositionally biased region" description="Basic and acidic residues" evidence="1">
    <location>
        <begin position="514"/>
        <end position="541"/>
    </location>
</feature>
<evidence type="ECO:0000256" key="1">
    <source>
        <dbReference type="SAM" id="MobiDB-lite"/>
    </source>
</evidence>
<dbReference type="SUPFAM" id="SSF56672">
    <property type="entry name" value="DNA/RNA polymerases"/>
    <property type="match status" value="1"/>
</dbReference>
<keyword evidence="4" id="KW-1185">Reference proteome</keyword>
<reference evidence="3 4" key="1">
    <citation type="journal article" date="2021" name="Elife">
        <title>Chloroplast acquisition without the gene transfer in kleptoplastic sea slugs, Plakobranchus ocellatus.</title>
        <authorList>
            <person name="Maeda T."/>
            <person name="Takahashi S."/>
            <person name="Yoshida T."/>
            <person name="Shimamura S."/>
            <person name="Takaki Y."/>
            <person name="Nagai Y."/>
            <person name="Toyoda A."/>
            <person name="Suzuki Y."/>
            <person name="Arimoto A."/>
            <person name="Ishii H."/>
            <person name="Satoh N."/>
            <person name="Nishiyama T."/>
            <person name="Hasebe M."/>
            <person name="Maruyama T."/>
            <person name="Minagawa J."/>
            <person name="Obokata J."/>
            <person name="Shigenobu S."/>
        </authorList>
    </citation>
    <scope>NUCLEOTIDE SEQUENCE [LARGE SCALE GENOMIC DNA]</scope>
</reference>